<feature type="compositionally biased region" description="Basic and acidic residues" evidence="1">
    <location>
        <begin position="9"/>
        <end position="33"/>
    </location>
</feature>
<name>A0A0C4ECJ3_MAGP6</name>
<accession>A0A0C4ECJ3</accession>
<reference evidence="2" key="3">
    <citation type="submission" date="2011-03" db="EMBL/GenBank/DDBJ databases">
        <title>Annotation of Magnaporthe poae ATCC 64411.</title>
        <authorList>
            <person name="Ma L.-J."/>
            <person name="Dead R."/>
            <person name="Young S.K."/>
            <person name="Zeng Q."/>
            <person name="Gargeya S."/>
            <person name="Fitzgerald M."/>
            <person name="Haas B."/>
            <person name="Abouelleil A."/>
            <person name="Alvarado L."/>
            <person name="Arachchi H.M."/>
            <person name="Berlin A."/>
            <person name="Brown A."/>
            <person name="Chapman S.B."/>
            <person name="Chen Z."/>
            <person name="Dunbar C."/>
            <person name="Freedman E."/>
            <person name="Gearin G."/>
            <person name="Gellesch M."/>
            <person name="Goldberg J."/>
            <person name="Griggs A."/>
            <person name="Gujja S."/>
            <person name="Heiman D."/>
            <person name="Howarth C."/>
            <person name="Larson L."/>
            <person name="Lui A."/>
            <person name="MacDonald P.J.P."/>
            <person name="Mehta T."/>
            <person name="Montmayeur A."/>
            <person name="Murphy C."/>
            <person name="Neiman D."/>
            <person name="Pearson M."/>
            <person name="Priest M."/>
            <person name="Roberts A."/>
            <person name="Saif S."/>
            <person name="Shea T."/>
            <person name="Shenoy N."/>
            <person name="Sisk P."/>
            <person name="Stolte C."/>
            <person name="Sykes S."/>
            <person name="Yandava C."/>
            <person name="Wortman J."/>
            <person name="Nusbaum C."/>
            <person name="Birren B."/>
        </authorList>
    </citation>
    <scope>NUCLEOTIDE SEQUENCE</scope>
    <source>
        <strain evidence="2">ATCC 64411</strain>
    </source>
</reference>
<evidence type="ECO:0000313" key="4">
    <source>
        <dbReference type="Proteomes" id="UP000011715"/>
    </source>
</evidence>
<dbReference type="VEuPathDB" id="FungiDB:MAPG_10420"/>
<reference evidence="3" key="5">
    <citation type="submission" date="2015-06" db="UniProtKB">
        <authorList>
            <consortium name="EnsemblFungi"/>
        </authorList>
    </citation>
    <scope>IDENTIFICATION</scope>
    <source>
        <strain evidence="3">ATCC 64411</strain>
    </source>
</reference>
<feature type="compositionally biased region" description="Low complexity" evidence="1">
    <location>
        <begin position="47"/>
        <end position="59"/>
    </location>
</feature>
<dbReference type="EMBL" id="ADBL01002330">
    <property type="status" value="NOT_ANNOTATED_CDS"/>
    <property type="molecule type" value="Genomic_DNA"/>
</dbReference>
<organism evidence="3 4">
    <name type="scientific">Magnaporthiopsis poae (strain ATCC 64411 / 73-15)</name>
    <name type="common">Kentucky bluegrass fungus</name>
    <name type="synonym">Magnaporthe poae</name>
    <dbReference type="NCBI Taxonomy" id="644358"/>
    <lineage>
        <taxon>Eukaryota</taxon>
        <taxon>Fungi</taxon>
        <taxon>Dikarya</taxon>
        <taxon>Ascomycota</taxon>
        <taxon>Pezizomycotina</taxon>
        <taxon>Sordariomycetes</taxon>
        <taxon>Sordariomycetidae</taxon>
        <taxon>Magnaporthales</taxon>
        <taxon>Magnaporthaceae</taxon>
        <taxon>Magnaporthiopsis</taxon>
    </lineage>
</organism>
<protein>
    <submittedName>
        <fullName evidence="2 3">Uncharacterized protein</fullName>
    </submittedName>
</protein>
<reference evidence="3" key="4">
    <citation type="journal article" date="2015" name="G3 (Bethesda)">
        <title>Genome sequences of three phytopathogenic species of the Magnaporthaceae family of fungi.</title>
        <authorList>
            <person name="Okagaki L.H."/>
            <person name="Nunes C.C."/>
            <person name="Sailsbery J."/>
            <person name="Clay B."/>
            <person name="Brown D."/>
            <person name="John T."/>
            <person name="Oh Y."/>
            <person name="Young N."/>
            <person name="Fitzgerald M."/>
            <person name="Haas B.J."/>
            <person name="Zeng Q."/>
            <person name="Young S."/>
            <person name="Adiconis X."/>
            <person name="Fan L."/>
            <person name="Levin J.Z."/>
            <person name="Mitchell T.K."/>
            <person name="Okubara P.A."/>
            <person name="Farman M.L."/>
            <person name="Kohn L.M."/>
            <person name="Birren B."/>
            <person name="Ma L.-J."/>
            <person name="Dean R.A."/>
        </authorList>
    </citation>
    <scope>NUCLEOTIDE SEQUENCE</scope>
    <source>
        <strain evidence="3">ATCC 64411 / 73-15</strain>
    </source>
</reference>
<sequence>MPEVNARQSDSRTARDAANDGHDNNNDSDRGNDSDNDNDNNDEKGKLSSPSRSSTLLLPQTAVCPSAGTSLFRLALN</sequence>
<evidence type="ECO:0000313" key="3">
    <source>
        <dbReference type="EnsemblFungi" id="MAPG_10420T0"/>
    </source>
</evidence>
<dbReference type="Proteomes" id="UP000011715">
    <property type="component" value="Unassembled WGS sequence"/>
</dbReference>
<evidence type="ECO:0000313" key="2">
    <source>
        <dbReference type="EMBL" id="KLU90568.1"/>
    </source>
</evidence>
<dbReference type="EnsemblFungi" id="MAPG_10420T0">
    <property type="protein sequence ID" value="MAPG_10420T0"/>
    <property type="gene ID" value="MAPG_10420"/>
</dbReference>
<reference evidence="4" key="2">
    <citation type="submission" date="2010-05" db="EMBL/GenBank/DDBJ databases">
        <title>The genome sequence of Magnaporthe poae strain ATCC 64411.</title>
        <authorList>
            <person name="Ma L.-J."/>
            <person name="Dead R."/>
            <person name="Young S."/>
            <person name="Zeng Q."/>
            <person name="Koehrsen M."/>
            <person name="Alvarado L."/>
            <person name="Berlin A."/>
            <person name="Chapman S.B."/>
            <person name="Chen Z."/>
            <person name="Freedman E."/>
            <person name="Gellesch M."/>
            <person name="Goldberg J."/>
            <person name="Griggs A."/>
            <person name="Gujja S."/>
            <person name="Heilman E.R."/>
            <person name="Heiman D."/>
            <person name="Hepburn T."/>
            <person name="Howarth C."/>
            <person name="Jen D."/>
            <person name="Larson L."/>
            <person name="Mehta T."/>
            <person name="Neiman D."/>
            <person name="Pearson M."/>
            <person name="Roberts A."/>
            <person name="Saif S."/>
            <person name="Shea T."/>
            <person name="Shenoy N."/>
            <person name="Sisk P."/>
            <person name="Stolte C."/>
            <person name="Sykes S."/>
            <person name="Walk T."/>
            <person name="White J."/>
            <person name="Yandava C."/>
            <person name="Haas B."/>
            <person name="Nusbaum C."/>
            <person name="Birren B."/>
        </authorList>
    </citation>
    <scope>NUCLEOTIDE SEQUENCE [LARGE SCALE GENOMIC DNA]</scope>
    <source>
        <strain evidence="4">ATCC 64411 / 73-15</strain>
    </source>
</reference>
<proteinExistence type="predicted"/>
<gene>
    <name evidence="2" type="ORF">MAPG_10420</name>
</gene>
<feature type="region of interest" description="Disordered" evidence="1">
    <location>
        <begin position="1"/>
        <end position="60"/>
    </location>
</feature>
<evidence type="ECO:0000256" key="1">
    <source>
        <dbReference type="SAM" id="MobiDB-lite"/>
    </source>
</evidence>
<dbReference type="EMBL" id="GL876975">
    <property type="protein sequence ID" value="KLU90568.1"/>
    <property type="molecule type" value="Genomic_DNA"/>
</dbReference>
<keyword evidence="4" id="KW-1185">Reference proteome</keyword>
<dbReference type="AlphaFoldDB" id="A0A0C4ECJ3"/>
<reference evidence="2" key="1">
    <citation type="submission" date="2010-05" db="EMBL/GenBank/DDBJ databases">
        <title>The Genome Sequence of Magnaporthe poae strain ATCC 64411.</title>
        <authorList>
            <consortium name="The Broad Institute Genome Sequencing Platform"/>
            <consortium name="Broad Institute Genome Sequencing Center for Infectious Disease"/>
            <person name="Ma L.-J."/>
            <person name="Dead R."/>
            <person name="Young S."/>
            <person name="Zeng Q."/>
            <person name="Koehrsen M."/>
            <person name="Alvarado L."/>
            <person name="Berlin A."/>
            <person name="Chapman S.B."/>
            <person name="Chen Z."/>
            <person name="Freedman E."/>
            <person name="Gellesch M."/>
            <person name="Goldberg J."/>
            <person name="Griggs A."/>
            <person name="Gujja S."/>
            <person name="Heilman E.R."/>
            <person name="Heiman D."/>
            <person name="Hepburn T."/>
            <person name="Howarth C."/>
            <person name="Jen D."/>
            <person name="Larson L."/>
            <person name="Mehta T."/>
            <person name="Neiman D."/>
            <person name="Pearson M."/>
            <person name="Roberts A."/>
            <person name="Saif S."/>
            <person name="Shea T."/>
            <person name="Shenoy N."/>
            <person name="Sisk P."/>
            <person name="Stolte C."/>
            <person name="Sykes S."/>
            <person name="Walk T."/>
            <person name="White J."/>
            <person name="Yandava C."/>
            <person name="Haas B."/>
            <person name="Nusbaum C."/>
            <person name="Birren B."/>
        </authorList>
    </citation>
    <scope>NUCLEOTIDE SEQUENCE</scope>
    <source>
        <strain evidence="2">ATCC 64411</strain>
    </source>
</reference>